<evidence type="ECO:0000313" key="2">
    <source>
        <dbReference type="Proteomes" id="UP000596660"/>
    </source>
</evidence>
<dbReference type="AlphaFoldDB" id="A0A803L8F4"/>
<reference evidence="1" key="2">
    <citation type="submission" date="2021-03" db="UniProtKB">
        <authorList>
            <consortium name="EnsemblPlants"/>
        </authorList>
    </citation>
    <scope>IDENTIFICATION</scope>
</reference>
<organism evidence="1 2">
    <name type="scientific">Chenopodium quinoa</name>
    <name type="common">Quinoa</name>
    <dbReference type="NCBI Taxonomy" id="63459"/>
    <lineage>
        <taxon>Eukaryota</taxon>
        <taxon>Viridiplantae</taxon>
        <taxon>Streptophyta</taxon>
        <taxon>Embryophyta</taxon>
        <taxon>Tracheophyta</taxon>
        <taxon>Spermatophyta</taxon>
        <taxon>Magnoliopsida</taxon>
        <taxon>eudicotyledons</taxon>
        <taxon>Gunneridae</taxon>
        <taxon>Pentapetalae</taxon>
        <taxon>Caryophyllales</taxon>
        <taxon>Chenopodiaceae</taxon>
        <taxon>Chenopodioideae</taxon>
        <taxon>Atripliceae</taxon>
        <taxon>Chenopodium</taxon>
    </lineage>
</organism>
<name>A0A803L8F4_CHEQI</name>
<dbReference type="KEGG" id="cqi:110700848"/>
<gene>
    <name evidence="1" type="primary">LOC110700848</name>
</gene>
<dbReference type="PANTHER" id="PTHR34665:SF1">
    <property type="entry name" value="OS02G0595200 PROTEIN"/>
    <property type="match status" value="1"/>
</dbReference>
<evidence type="ECO:0000313" key="1">
    <source>
        <dbReference type="EnsemblPlants" id="AUR62008143-RA:cds"/>
    </source>
</evidence>
<dbReference type="PANTHER" id="PTHR34665">
    <property type="entry name" value="DUF3741 DOMAIN-CONTAINING PROTEIN"/>
    <property type="match status" value="1"/>
</dbReference>
<dbReference type="OrthoDB" id="1921290at2759"/>
<protein>
    <submittedName>
        <fullName evidence="1">Uncharacterized protein</fullName>
    </submittedName>
</protein>
<proteinExistence type="predicted"/>
<dbReference type="Gramene" id="AUR62008143-RA">
    <property type="protein sequence ID" value="AUR62008143-RA:cds"/>
    <property type="gene ID" value="AUR62008143"/>
</dbReference>
<dbReference type="Proteomes" id="UP000596660">
    <property type="component" value="Unplaced"/>
</dbReference>
<dbReference type="OMA" id="DWEFGQS"/>
<keyword evidence="2" id="KW-1185">Reference proteome</keyword>
<sequence length="149" mass="17721">MKRNIKRDDKNKTQQMELEIIKAVAQAWHSHSNNAREATCEFDARRRNFRNTPSRFKLEVEAFNKLKVDEEASKGIWNFNHSLWDPFEIVAVSKKLETGLVLNYDFDDLQKLNEQLRVFKRRKESKNSLRNLFNVMSSRRFNGKTQISD</sequence>
<dbReference type="EnsemblPlants" id="AUR62008143-RA">
    <property type="protein sequence ID" value="AUR62008143-RA:cds"/>
    <property type="gene ID" value="AUR62008143"/>
</dbReference>
<dbReference type="GeneID" id="110700848"/>
<reference evidence="1" key="1">
    <citation type="journal article" date="2017" name="Nature">
        <title>The genome of Chenopodium quinoa.</title>
        <authorList>
            <person name="Jarvis D.E."/>
            <person name="Ho Y.S."/>
            <person name="Lightfoot D.J."/>
            <person name="Schmoeckel S.M."/>
            <person name="Li B."/>
            <person name="Borm T.J.A."/>
            <person name="Ohyanagi H."/>
            <person name="Mineta K."/>
            <person name="Michell C.T."/>
            <person name="Saber N."/>
            <person name="Kharbatia N.M."/>
            <person name="Rupper R.R."/>
            <person name="Sharp A.R."/>
            <person name="Dally N."/>
            <person name="Boughton B.A."/>
            <person name="Woo Y.H."/>
            <person name="Gao G."/>
            <person name="Schijlen E.G.W.M."/>
            <person name="Guo X."/>
            <person name="Momin A.A."/>
            <person name="Negrao S."/>
            <person name="Al-Babili S."/>
            <person name="Gehring C."/>
            <person name="Roessner U."/>
            <person name="Jung C."/>
            <person name="Murphy K."/>
            <person name="Arold S.T."/>
            <person name="Gojobori T."/>
            <person name="van der Linden C.G."/>
            <person name="van Loo E.N."/>
            <person name="Jellen E.N."/>
            <person name="Maughan P.J."/>
            <person name="Tester M."/>
        </authorList>
    </citation>
    <scope>NUCLEOTIDE SEQUENCE [LARGE SCALE GENOMIC DNA]</scope>
    <source>
        <strain evidence="1">cv. PI 614886</strain>
    </source>
</reference>
<dbReference type="RefSeq" id="XP_021734124.1">
    <property type="nucleotide sequence ID" value="XM_021878432.1"/>
</dbReference>
<accession>A0A803L8F4</accession>